<gene>
    <name evidence="8" type="primary">nadE</name>
    <name evidence="13" type="ORF">ACFQJ6_21455</name>
</gene>
<feature type="binding site" description="in other chain" evidence="8">
    <location>
        <position position="154"/>
    </location>
    <ligand>
        <name>deamido-NAD(+)</name>
        <dbReference type="ChEBI" id="CHEBI:58437"/>
        <note>ligand shared between two neighboring subunits</note>
    </ligand>
</feature>
<keyword evidence="2 8" id="KW-0436">Ligase</keyword>
<comment type="similarity">
    <text evidence="1 8 9">Belongs to the NAD synthetase family.</text>
</comment>
<evidence type="ECO:0000256" key="8">
    <source>
        <dbReference type="HAMAP-Rule" id="MF_00193"/>
    </source>
</evidence>
<evidence type="ECO:0000313" key="13">
    <source>
        <dbReference type="EMBL" id="MFC7082266.1"/>
    </source>
</evidence>
<feature type="binding site" description="in other chain" evidence="8">
    <location>
        <position position="121"/>
    </location>
    <ligand>
        <name>deamido-NAD(+)</name>
        <dbReference type="ChEBI" id="CHEBI:58437"/>
        <note>ligand shared between two neighboring subunits</note>
    </ligand>
</feature>
<dbReference type="EC" id="6.3.1.5" evidence="8 10"/>
<dbReference type="Pfam" id="PF02540">
    <property type="entry name" value="NAD_synthase"/>
    <property type="match status" value="1"/>
</dbReference>
<feature type="binding site" evidence="8">
    <location>
        <position position="146"/>
    </location>
    <ligand>
        <name>Mg(2+)</name>
        <dbReference type="ChEBI" id="CHEBI:18420"/>
    </ligand>
</feature>
<dbReference type="PANTHER" id="PTHR23090">
    <property type="entry name" value="NH 3 /GLUTAMINE-DEPENDENT NAD + SYNTHETASE"/>
    <property type="match status" value="1"/>
</dbReference>
<feature type="binding site" evidence="8">
    <location>
        <position position="170"/>
    </location>
    <ligand>
        <name>ATP</name>
        <dbReference type="ChEBI" id="CHEBI:30616"/>
    </ligand>
</feature>
<keyword evidence="14" id="KW-1185">Reference proteome</keyword>
<dbReference type="HAMAP" id="MF_00193">
    <property type="entry name" value="NadE_ammonia_dep"/>
    <property type="match status" value="1"/>
</dbReference>
<evidence type="ECO:0000313" key="14">
    <source>
        <dbReference type="Proteomes" id="UP001596407"/>
    </source>
</evidence>
<feature type="binding site" evidence="8">
    <location>
        <begin position="37"/>
        <end position="44"/>
    </location>
    <ligand>
        <name>ATP</name>
        <dbReference type="ChEBI" id="CHEBI:30616"/>
    </ligand>
</feature>
<dbReference type="Gene3D" id="3.40.50.620">
    <property type="entry name" value="HUPs"/>
    <property type="match status" value="1"/>
</dbReference>
<dbReference type="Proteomes" id="UP001596407">
    <property type="component" value="Unassembled WGS sequence"/>
</dbReference>
<dbReference type="GO" id="GO:0046872">
    <property type="term" value="F:metal ion binding"/>
    <property type="evidence" value="ECO:0007669"/>
    <property type="project" value="UniProtKB-KW"/>
</dbReference>
<feature type="region of interest" description="Disordered" evidence="11">
    <location>
        <begin position="237"/>
        <end position="265"/>
    </location>
</feature>
<feature type="binding site" evidence="8">
    <location>
        <position position="141"/>
    </location>
    <ligand>
        <name>ATP</name>
        <dbReference type="ChEBI" id="CHEBI:30616"/>
    </ligand>
</feature>
<dbReference type="CDD" id="cd00553">
    <property type="entry name" value="NAD_synthase"/>
    <property type="match status" value="1"/>
</dbReference>
<feature type="binding site" evidence="8">
    <location>
        <position position="161"/>
    </location>
    <ligand>
        <name>deamido-NAD(+)</name>
        <dbReference type="ChEBI" id="CHEBI:58437"/>
        <note>ligand shared between two neighboring subunits</note>
    </ligand>
</feature>
<dbReference type="NCBIfam" id="NF010587">
    <property type="entry name" value="PRK13980.1"/>
    <property type="match status" value="1"/>
</dbReference>
<comment type="caution">
    <text evidence="13">The sequence shown here is derived from an EMBL/GenBank/DDBJ whole genome shotgun (WGS) entry which is preliminary data.</text>
</comment>
<evidence type="ECO:0000256" key="4">
    <source>
        <dbReference type="ARBA" id="ARBA00022741"/>
    </source>
</evidence>
<dbReference type="GO" id="GO:0005524">
    <property type="term" value="F:ATP binding"/>
    <property type="evidence" value="ECO:0007669"/>
    <property type="project" value="UniProtKB-UniRule"/>
</dbReference>
<organism evidence="13 14">
    <name type="scientific">Halorussus caseinilyticus</name>
    <dbReference type="NCBI Taxonomy" id="3034025"/>
    <lineage>
        <taxon>Archaea</taxon>
        <taxon>Methanobacteriati</taxon>
        <taxon>Methanobacteriota</taxon>
        <taxon>Stenosarchaea group</taxon>
        <taxon>Halobacteria</taxon>
        <taxon>Halobacteriales</taxon>
        <taxon>Haladaptataceae</taxon>
        <taxon>Halorussus</taxon>
    </lineage>
</organism>
<dbReference type="SUPFAM" id="SSF52402">
    <property type="entry name" value="Adenine nucleotide alpha hydrolases-like"/>
    <property type="match status" value="1"/>
</dbReference>
<evidence type="ECO:0000256" key="7">
    <source>
        <dbReference type="ARBA" id="ARBA00023027"/>
    </source>
</evidence>
<dbReference type="EMBL" id="JBHSZH010000005">
    <property type="protein sequence ID" value="MFC7082266.1"/>
    <property type="molecule type" value="Genomic_DNA"/>
</dbReference>
<dbReference type="NCBIfam" id="TIGR00552">
    <property type="entry name" value="nadE"/>
    <property type="match status" value="1"/>
</dbReference>
<feature type="domain" description="NAD/GMP synthase" evidence="12">
    <location>
        <begin position="16"/>
        <end position="258"/>
    </location>
</feature>
<dbReference type="FunFam" id="3.40.50.620:FF:000106">
    <property type="entry name" value="Glutamine-dependent NAD(+) synthetase"/>
    <property type="match status" value="1"/>
</dbReference>
<evidence type="ECO:0000256" key="6">
    <source>
        <dbReference type="ARBA" id="ARBA00022842"/>
    </source>
</evidence>
<dbReference type="InterPro" id="IPR022926">
    <property type="entry name" value="NH(3)-dep_NAD(+)_synth"/>
</dbReference>
<dbReference type="AlphaFoldDB" id="A0ABD5WUJ4"/>
<feature type="compositionally biased region" description="Basic and acidic residues" evidence="11">
    <location>
        <begin position="239"/>
        <end position="250"/>
    </location>
</feature>
<name>A0ABD5WUJ4_9EURY</name>
<keyword evidence="3 8" id="KW-0479">Metal-binding</keyword>
<dbReference type="PANTHER" id="PTHR23090:SF9">
    <property type="entry name" value="GLUTAMINE-DEPENDENT NAD(+) SYNTHETASE"/>
    <property type="match status" value="1"/>
</dbReference>
<feature type="binding site" evidence="8">
    <location>
        <position position="43"/>
    </location>
    <ligand>
        <name>Mg(2+)</name>
        <dbReference type="ChEBI" id="CHEBI:18420"/>
    </ligand>
</feature>
<evidence type="ECO:0000256" key="5">
    <source>
        <dbReference type="ARBA" id="ARBA00022840"/>
    </source>
</evidence>
<keyword evidence="7 8" id="KW-0520">NAD</keyword>
<comment type="function">
    <text evidence="8">Catalyzes the ATP-dependent amidation of deamido-NAD to form NAD. Uses ammonia as a nitrogen source.</text>
</comment>
<keyword evidence="5 8" id="KW-0067">ATP-binding</keyword>
<proteinExistence type="inferred from homology"/>
<evidence type="ECO:0000256" key="11">
    <source>
        <dbReference type="SAM" id="MobiDB-lite"/>
    </source>
</evidence>
<evidence type="ECO:0000256" key="9">
    <source>
        <dbReference type="RuleBase" id="RU003811"/>
    </source>
</evidence>
<dbReference type="GO" id="GO:0008795">
    <property type="term" value="F:NAD+ synthase activity"/>
    <property type="evidence" value="ECO:0007669"/>
    <property type="project" value="UniProtKB-UniRule"/>
</dbReference>
<accession>A0ABD5WUJ4</accession>
<protein>
    <recommendedName>
        <fullName evidence="8 10">NH(3)-dependent NAD(+) synthetase</fullName>
        <ecNumber evidence="8 10">6.3.1.5</ecNumber>
    </recommendedName>
</protein>
<dbReference type="GO" id="GO:0009435">
    <property type="term" value="P:NAD+ biosynthetic process"/>
    <property type="evidence" value="ECO:0007669"/>
    <property type="project" value="UniProtKB-UniRule"/>
</dbReference>
<dbReference type="GeneID" id="79304326"/>
<dbReference type="RefSeq" id="WP_276279745.1">
    <property type="nucleotide sequence ID" value="NZ_CP119809.1"/>
</dbReference>
<sequence length="265" mass="28891">MIDLRLSESELEAHREHLVQFIRDTAADAGTEQAVLGLSGGIDSTLTAYLAVEALGEENLHGLVMPGAVSREENMTDAEWVAQELEIPYDVFEINPIVDKLLDAYSEAEDDQLAVGNARARTRAVLNYLVANHEGALVLGTGNRSEALVGYFTKYGDGAVDCHPVGNLYKQQVRQLAAHLGVPDELVEKQPTAGLWAGQTDEEEMGIDYDTLDAILALHIDGPLSVSATARQVDGVTEEEVRRVSEMHARSEHKRRVPPSPDPLD</sequence>
<comment type="subunit">
    <text evidence="8">Homodimer.</text>
</comment>
<keyword evidence="6 8" id="KW-0460">Magnesium</keyword>
<dbReference type="InterPro" id="IPR003694">
    <property type="entry name" value="NAD_synthase"/>
</dbReference>
<dbReference type="InterPro" id="IPR014729">
    <property type="entry name" value="Rossmann-like_a/b/a_fold"/>
</dbReference>
<keyword evidence="4 8" id="KW-0547">Nucleotide-binding</keyword>
<comment type="pathway">
    <text evidence="8">Cofactor biosynthesis; NAD(+) biosynthesis; NAD(+) from deamido-NAD(+) (ammonia route): step 1/1.</text>
</comment>
<evidence type="ECO:0000256" key="10">
    <source>
        <dbReference type="RuleBase" id="RU003812"/>
    </source>
</evidence>
<evidence type="ECO:0000256" key="2">
    <source>
        <dbReference type="ARBA" id="ARBA00022598"/>
    </source>
</evidence>
<feature type="binding site" description="in other chain" evidence="8">
    <location>
        <begin position="253"/>
        <end position="254"/>
    </location>
    <ligand>
        <name>deamido-NAD(+)</name>
        <dbReference type="ChEBI" id="CHEBI:58437"/>
        <note>ligand shared between two neighboring subunits</note>
    </ligand>
</feature>
<comment type="catalytic activity">
    <reaction evidence="8 10">
        <text>deamido-NAD(+) + NH4(+) + ATP = AMP + diphosphate + NAD(+) + H(+)</text>
        <dbReference type="Rhea" id="RHEA:21188"/>
        <dbReference type="ChEBI" id="CHEBI:15378"/>
        <dbReference type="ChEBI" id="CHEBI:28938"/>
        <dbReference type="ChEBI" id="CHEBI:30616"/>
        <dbReference type="ChEBI" id="CHEBI:33019"/>
        <dbReference type="ChEBI" id="CHEBI:57540"/>
        <dbReference type="ChEBI" id="CHEBI:58437"/>
        <dbReference type="ChEBI" id="CHEBI:456215"/>
        <dbReference type="EC" id="6.3.1.5"/>
    </reaction>
</comment>
<evidence type="ECO:0000256" key="1">
    <source>
        <dbReference type="ARBA" id="ARBA00005859"/>
    </source>
</evidence>
<evidence type="ECO:0000259" key="12">
    <source>
        <dbReference type="Pfam" id="PF02540"/>
    </source>
</evidence>
<dbReference type="InterPro" id="IPR022310">
    <property type="entry name" value="NAD/GMP_synthase"/>
</dbReference>
<feature type="binding site" evidence="8">
    <location>
        <position position="192"/>
    </location>
    <ligand>
        <name>ATP</name>
        <dbReference type="ChEBI" id="CHEBI:30616"/>
    </ligand>
</feature>
<reference evidence="13 14" key="1">
    <citation type="journal article" date="2019" name="Int. J. Syst. Evol. Microbiol.">
        <title>The Global Catalogue of Microorganisms (GCM) 10K type strain sequencing project: providing services to taxonomists for standard genome sequencing and annotation.</title>
        <authorList>
            <consortium name="The Broad Institute Genomics Platform"/>
            <consortium name="The Broad Institute Genome Sequencing Center for Infectious Disease"/>
            <person name="Wu L."/>
            <person name="Ma J."/>
        </authorList>
    </citation>
    <scope>NUCLEOTIDE SEQUENCE [LARGE SCALE GENOMIC DNA]</scope>
    <source>
        <strain evidence="13 14">DT72</strain>
    </source>
</reference>
<evidence type="ECO:0000256" key="3">
    <source>
        <dbReference type="ARBA" id="ARBA00022723"/>
    </source>
</evidence>